<reference evidence="2 3" key="1">
    <citation type="submission" date="2018-06" db="EMBL/GenBank/DDBJ databases">
        <authorList>
            <consortium name="Pathogen Informatics"/>
            <person name="Doyle S."/>
        </authorList>
    </citation>
    <scope>NUCLEOTIDE SEQUENCE [LARGE SCALE GENOMIC DNA]</scope>
    <source>
        <strain evidence="2 3">NCTC11978</strain>
    </source>
</reference>
<name>A0A378IP82_9GAMM</name>
<accession>A0A378IP82</accession>
<proteinExistence type="predicted"/>
<dbReference type="AlphaFoldDB" id="A0A378IP82"/>
<keyword evidence="1" id="KW-0732">Signal</keyword>
<dbReference type="Proteomes" id="UP000254033">
    <property type="component" value="Unassembled WGS sequence"/>
</dbReference>
<feature type="signal peptide" evidence="1">
    <location>
        <begin position="1"/>
        <end position="18"/>
    </location>
</feature>
<sequence>MKLLPTSALFFVAISCFASENDTQAYADYCLESGGQVEEMPAQFDGPFGQVHGSSRQFCTFNIDKGFVVVGLESFASAKPNIAATLIKKLPAISFDSPLFKGKYNNPSLNFCKNIGGSSIPFTVISGGFANELGQSDICVFGDASMVSAWSLIYIANGRTGYELVREKIKAEPLHLRIPI</sequence>
<evidence type="ECO:0008006" key="4">
    <source>
        <dbReference type="Google" id="ProtNLM"/>
    </source>
</evidence>
<protein>
    <recommendedName>
        <fullName evidence="4">Hemolysin</fullName>
    </recommendedName>
</protein>
<dbReference type="RefSeq" id="WP_115174224.1">
    <property type="nucleotide sequence ID" value="NZ_UGNY01000001.1"/>
</dbReference>
<dbReference type="PROSITE" id="PS51257">
    <property type="entry name" value="PROKAR_LIPOPROTEIN"/>
    <property type="match status" value="1"/>
</dbReference>
<evidence type="ECO:0000313" key="3">
    <source>
        <dbReference type="Proteomes" id="UP000254033"/>
    </source>
</evidence>
<gene>
    <name evidence="2" type="ORF">NCTC11978_00097</name>
</gene>
<dbReference type="EMBL" id="UGNY01000001">
    <property type="protein sequence ID" value="STX36949.1"/>
    <property type="molecule type" value="Genomic_DNA"/>
</dbReference>
<evidence type="ECO:0000313" key="2">
    <source>
        <dbReference type="EMBL" id="STX36949.1"/>
    </source>
</evidence>
<evidence type="ECO:0000256" key="1">
    <source>
        <dbReference type="SAM" id="SignalP"/>
    </source>
</evidence>
<organism evidence="2 3">
    <name type="scientific">Legionella feeleii</name>
    <dbReference type="NCBI Taxonomy" id="453"/>
    <lineage>
        <taxon>Bacteria</taxon>
        <taxon>Pseudomonadati</taxon>
        <taxon>Pseudomonadota</taxon>
        <taxon>Gammaproteobacteria</taxon>
        <taxon>Legionellales</taxon>
        <taxon>Legionellaceae</taxon>
        <taxon>Legionella</taxon>
    </lineage>
</organism>
<feature type="chain" id="PRO_5016797332" description="Hemolysin" evidence="1">
    <location>
        <begin position="19"/>
        <end position="180"/>
    </location>
</feature>